<keyword evidence="2 6" id="KW-0489">Methyltransferase</keyword>
<dbReference type="InterPro" id="IPR029063">
    <property type="entry name" value="SAM-dependent_MTases_sf"/>
</dbReference>
<proteinExistence type="predicted"/>
<dbReference type="PANTHER" id="PTHR44307:SF2">
    <property type="entry name" value="PHOSPHOETHANOLAMINE METHYLTRANSFERASE ISOFORM X1"/>
    <property type="match status" value="1"/>
</dbReference>
<comment type="pathway">
    <text evidence="1">Lipid metabolism.</text>
</comment>
<dbReference type="SUPFAM" id="SSF53335">
    <property type="entry name" value="S-adenosyl-L-methionine-dependent methyltransferases"/>
    <property type="match status" value="1"/>
</dbReference>
<dbReference type="Pfam" id="PF13847">
    <property type="entry name" value="Methyltransf_31"/>
    <property type="match status" value="1"/>
</dbReference>
<gene>
    <name evidence="6" type="ORF">ACFSR1_18145</name>
</gene>
<evidence type="ECO:0000256" key="3">
    <source>
        <dbReference type="ARBA" id="ARBA00022679"/>
    </source>
</evidence>
<dbReference type="GO" id="GO:0032259">
    <property type="term" value="P:methylation"/>
    <property type="evidence" value="ECO:0007669"/>
    <property type="project" value="UniProtKB-KW"/>
</dbReference>
<organism evidence="6 7">
    <name type="scientific">Aquimarina rubra</name>
    <dbReference type="NCBI Taxonomy" id="1920033"/>
    <lineage>
        <taxon>Bacteria</taxon>
        <taxon>Pseudomonadati</taxon>
        <taxon>Bacteroidota</taxon>
        <taxon>Flavobacteriia</taxon>
        <taxon>Flavobacteriales</taxon>
        <taxon>Flavobacteriaceae</taxon>
        <taxon>Aquimarina</taxon>
    </lineage>
</organism>
<dbReference type="GO" id="GO:0008168">
    <property type="term" value="F:methyltransferase activity"/>
    <property type="evidence" value="ECO:0007669"/>
    <property type="project" value="UniProtKB-KW"/>
</dbReference>
<dbReference type="PANTHER" id="PTHR44307">
    <property type="entry name" value="PHOSPHOETHANOLAMINE METHYLTRANSFERASE"/>
    <property type="match status" value="1"/>
</dbReference>
<sequence>MRLITLDDIIETYTKFRQRGLPFIVSKLNLNNTKRTKSAFNELNKQSSNWWNIPKVRKRWNTIITGNPNTEPEEFVMKRFFREDKNLKMLSLGSGLCTHELAFATYHNFEEILCIDISDRLLKQASIKASEENLKNIFFKVKNLYDYEFPENYFDIVYFHASLHHFKDIDQLLREQLKNTLKNNGKLIIDEFVGPDRLQFPKHQITKINEALHLIPKPYRKRFKLDLYKNKVYGSGIIRMILADPSECVESSQITPSIHNNYQILYEASYGGNILANVLKDLAHHFMELDEEKEKVLNRLFEFEDEYLKNNPSDFVFGVYLNKKNE</sequence>
<evidence type="ECO:0000313" key="7">
    <source>
        <dbReference type="Proteomes" id="UP001597319"/>
    </source>
</evidence>
<feature type="domain" description="Methyltransferase" evidence="5">
    <location>
        <begin position="84"/>
        <end position="213"/>
    </location>
</feature>
<dbReference type="Proteomes" id="UP001597319">
    <property type="component" value="Unassembled WGS sequence"/>
</dbReference>
<accession>A0ABW5LJ25</accession>
<dbReference type="RefSeq" id="WP_378294433.1">
    <property type="nucleotide sequence ID" value="NZ_JBHULE010000019.1"/>
</dbReference>
<dbReference type="CDD" id="cd02440">
    <property type="entry name" value="AdoMet_MTases"/>
    <property type="match status" value="1"/>
</dbReference>
<name>A0ABW5LJ25_9FLAO</name>
<dbReference type="EMBL" id="JBHULE010000019">
    <property type="protein sequence ID" value="MFD2564610.1"/>
    <property type="molecule type" value="Genomic_DNA"/>
</dbReference>
<evidence type="ECO:0000256" key="1">
    <source>
        <dbReference type="ARBA" id="ARBA00005189"/>
    </source>
</evidence>
<dbReference type="InterPro" id="IPR025714">
    <property type="entry name" value="Methyltranfer_dom"/>
</dbReference>
<protein>
    <submittedName>
        <fullName evidence="6">Class I SAM-dependent methyltransferase</fullName>
        <ecNumber evidence="6">2.1.1.-</ecNumber>
    </submittedName>
</protein>
<reference evidence="7" key="1">
    <citation type="journal article" date="2019" name="Int. J. Syst. Evol. Microbiol.">
        <title>The Global Catalogue of Microorganisms (GCM) 10K type strain sequencing project: providing services to taxonomists for standard genome sequencing and annotation.</title>
        <authorList>
            <consortium name="The Broad Institute Genomics Platform"/>
            <consortium name="The Broad Institute Genome Sequencing Center for Infectious Disease"/>
            <person name="Wu L."/>
            <person name="Ma J."/>
        </authorList>
    </citation>
    <scope>NUCLEOTIDE SEQUENCE [LARGE SCALE GENOMIC DNA]</scope>
    <source>
        <strain evidence="7">KCTC 52274</strain>
    </source>
</reference>
<comment type="caution">
    <text evidence="6">The sequence shown here is derived from an EMBL/GenBank/DDBJ whole genome shotgun (WGS) entry which is preliminary data.</text>
</comment>
<evidence type="ECO:0000256" key="4">
    <source>
        <dbReference type="ARBA" id="ARBA00025707"/>
    </source>
</evidence>
<evidence type="ECO:0000256" key="2">
    <source>
        <dbReference type="ARBA" id="ARBA00022603"/>
    </source>
</evidence>
<keyword evidence="7" id="KW-1185">Reference proteome</keyword>
<evidence type="ECO:0000259" key="5">
    <source>
        <dbReference type="Pfam" id="PF13847"/>
    </source>
</evidence>
<dbReference type="EC" id="2.1.1.-" evidence="6"/>
<comment type="pathway">
    <text evidence="4">Phospholipid metabolism.</text>
</comment>
<dbReference type="Gene3D" id="3.40.50.150">
    <property type="entry name" value="Vaccinia Virus protein VP39"/>
    <property type="match status" value="1"/>
</dbReference>
<evidence type="ECO:0000313" key="6">
    <source>
        <dbReference type="EMBL" id="MFD2564610.1"/>
    </source>
</evidence>
<keyword evidence="3 6" id="KW-0808">Transferase</keyword>